<dbReference type="KEGG" id="pvw:HU752_017940"/>
<evidence type="ECO:0000313" key="1">
    <source>
        <dbReference type="EMBL" id="QXI25854.1"/>
    </source>
</evidence>
<dbReference type="RefSeq" id="WP_186684831.1">
    <property type="nucleotide sequence ID" value="NZ_CP077093.1"/>
</dbReference>
<evidence type="ECO:0000313" key="2">
    <source>
        <dbReference type="Proteomes" id="UP000634530"/>
    </source>
</evidence>
<organism evidence="1 2">
    <name type="scientific">Pseudomonas vanderleydeniana</name>
    <dbReference type="NCBI Taxonomy" id="2745495"/>
    <lineage>
        <taxon>Bacteria</taxon>
        <taxon>Pseudomonadati</taxon>
        <taxon>Pseudomonadota</taxon>
        <taxon>Gammaproteobacteria</taxon>
        <taxon>Pseudomonadales</taxon>
        <taxon>Pseudomonadaceae</taxon>
        <taxon>Pseudomonas</taxon>
    </lineage>
</organism>
<dbReference type="AlphaFoldDB" id="A0A9E6PG19"/>
<gene>
    <name evidence="1" type="ORF">HU752_017940</name>
</gene>
<sequence>MENYVIHLFDGKQKSTRHISFDRFINIGDSLRFDATPETTFVVIDKTFVVDFDDKVVRVDLQTRPKS</sequence>
<accession>A0A9E6PG19</accession>
<name>A0A9E6PG19_9PSED</name>
<reference evidence="1 2" key="1">
    <citation type="journal article" date="2020" name="Microorganisms">
        <title>Reliable Identification of Environmental Pseudomonas Isolates Using the rpoD Gene.</title>
        <authorList>
            <consortium name="The Broad Institute Genome Sequencing Platform"/>
            <person name="Girard L."/>
            <person name="Lood C."/>
            <person name="Rokni-Zadeh H."/>
            <person name="van Noort V."/>
            <person name="Lavigne R."/>
            <person name="De Mot R."/>
        </authorList>
    </citation>
    <scope>NUCLEOTIDE SEQUENCE [LARGE SCALE GENOMIC DNA]</scope>
    <source>
        <strain evidence="1 2">RW8P3</strain>
    </source>
</reference>
<reference evidence="1 2" key="2">
    <citation type="journal article" date="2021" name="Microorganisms">
        <title>The Ever-Expanding Pseudomonas Genus: Description of 43 New Species and Partition of the Pseudomonas putida Group.</title>
        <authorList>
            <person name="Girard L."/>
            <person name="Lood C."/>
            <person name="Hofte M."/>
            <person name="Vandamme P."/>
            <person name="Rokni-Zadeh H."/>
            <person name="van Noort V."/>
            <person name="Lavigne R."/>
            <person name="De Mot R."/>
        </authorList>
    </citation>
    <scope>NUCLEOTIDE SEQUENCE [LARGE SCALE GENOMIC DNA]</scope>
    <source>
        <strain evidence="1 2">RW8P3</strain>
    </source>
</reference>
<proteinExistence type="predicted"/>
<dbReference type="EMBL" id="CP077093">
    <property type="protein sequence ID" value="QXI25854.1"/>
    <property type="molecule type" value="Genomic_DNA"/>
</dbReference>
<dbReference type="Proteomes" id="UP000634530">
    <property type="component" value="Chromosome"/>
</dbReference>
<protein>
    <submittedName>
        <fullName evidence="1">Uncharacterized protein</fullName>
    </submittedName>
</protein>
<keyword evidence="2" id="KW-1185">Reference proteome</keyword>